<dbReference type="AlphaFoldDB" id="A0A443K1J6"/>
<evidence type="ECO:0008006" key="5">
    <source>
        <dbReference type="Google" id="ProtNLM"/>
    </source>
</evidence>
<evidence type="ECO:0000313" key="3">
    <source>
        <dbReference type="EMBL" id="RWR26602.1"/>
    </source>
</evidence>
<dbReference type="InterPro" id="IPR041664">
    <property type="entry name" value="AAA_16"/>
</dbReference>
<dbReference type="Gene3D" id="3.40.50.300">
    <property type="entry name" value="P-loop containing nucleotide triphosphate hydrolases"/>
    <property type="match status" value="1"/>
</dbReference>
<dbReference type="SUPFAM" id="SSF52540">
    <property type="entry name" value="P-loop containing nucleoside triphosphate hydrolases"/>
    <property type="match status" value="1"/>
</dbReference>
<feature type="domain" description="Schlafen AlbA-2" evidence="1">
    <location>
        <begin position="59"/>
        <end position="187"/>
    </location>
</feature>
<feature type="domain" description="Orc1-like AAA ATPase" evidence="2">
    <location>
        <begin position="228"/>
        <end position="374"/>
    </location>
</feature>
<dbReference type="Pfam" id="PF13191">
    <property type="entry name" value="AAA_16"/>
    <property type="match status" value="1"/>
</dbReference>
<accession>A0A443K1J6</accession>
<dbReference type="InterPro" id="IPR007421">
    <property type="entry name" value="Schlafen_AlbA_2_dom"/>
</dbReference>
<dbReference type="InterPro" id="IPR027417">
    <property type="entry name" value="P-loop_NTPase"/>
</dbReference>
<dbReference type="Pfam" id="PF04326">
    <property type="entry name" value="SLFN_AlbA_2"/>
    <property type="match status" value="1"/>
</dbReference>
<gene>
    <name evidence="3" type="ORF">D2T29_20245</name>
</gene>
<dbReference type="Gene3D" id="3.30.950.30">
    <property type="entry name" value="Schlafen, AAA domain"/>
    <property type="match status" value="1"/>
</dbReference>
<evidence type="ECO:0000259" key="2">
    <source>
        <dbReference type="Pfam" id="PF13191"/>
    </source>
</evidence>
<organism evidence="3 4">
    <name type="scientific">Paenirhodobacter populi</name>
    <dbReference type="NCBI Taxonomy" id="2306993"/>
    <lineage>
        <taxon>Bacteria</taxon>
        <taxon>Pseudomonadati</taxon>
        <taxon>Pseudomonadota</taxon>
        <taxon>Alphaproteobacteria</taxon>
        <taxon>Rhodobacterales</taxon>
        <taxon>Rhodobacter group</taxon>
        <taxon>Paenirhodobacter</taxon>
    </lineage>
</organism>
<dbReference type="PANTHER" id="PTHR47691:SF3">
    <property type="entry name" value="HTH-TYPE TRANSCRIPTIONAL REGULATOR RV0890C-RELATED"/>
    <property type="match status" value="1"/>
</dbReference>
<protein>
    <recommendedName>
        <fullName evidence="5">Schlafen AlbA-2 domain-containing protein</fullName>
    </recommendedName>
</protein>
<evidence type="ECO:0000313" key="4">
    <source>
        <dbReference type="Proteomes" id="UP000284451"/>
    </source>
</evidence>
<dbReference type="PANTHER" id="PTHR47691">
    <property type="entry name" value="REGULATOR-RELATED"/>
    <property type="match status" value="1"/>
</dbReference>
<proteinExistence type="predicted"/>
<dbReference type="InterPro" id="IPR038461">
    <property type="entry name" value="Schlafen_AlbA_2_dom_sf"/>
</dbReference>
<dbReference type="EMBL" id="SAUY01000041">
    <property type="protein sequence ID" value="RWR26602.1"/>
    <property type="molecule type" value="Genomic_DNA"/>
</dbReference>
<reference evidence="3 4" key="2">
    <citation type="submission" date="2019-01" db="EMBL/GenBank/DDBJ databases">
        <authorList>
            <person name="Li Y."/>
        </authorList>
    </citation>
    <scope>NUCLEOTIDE SEQUENCE [LARGE SCALE GENOMIC DNA]</scope>
    <source>
        <strain evidence="3 4">07D10-4-3</strain>
    </source>
</reference>
<comment type="caution">
    <text evidence="3">The sequence shown here is derived from an EMBL/GenBank/DDBJ whole genome shotgun (WGS) entry which is preliminary data.</text>
</comment>
<evidence type="ECO:0000259" key="1">
    <source>
        <dbReference type="Pfam" id="PF04326"/>
    </source>
</evidence>
<dbReference type="Proteomes" id="UP000284451">
    <property type="component" value="Unassembled WGS sequence"/>
</dbReference>
<reference evidence="3 4" key="1">
    <citation type="submission" date="2019-01" db="EMBL/GenBank/DDBJ databases">
        <title>Sinorhodobacter populi sp. nov. isolated from the symptomatic bark tissue of Populus euramericana canker.</title>
        <authorList>
            <person name="Xu G."/>
        </authorList>
    </citation>
    <scope>NUCLEOTIDE SEQUENCE [LARGE SCALE GENOMIC DNA]</scope>
    <source>
        <strain evidence="3 4">07D10-4-3</strain>
    </source>
</reference>
<sequence>MTNNQENVIERLKSAVDDRLLLPAVIELLIPNGRPYETETQLFDYKLKAPILSATPGKEEKEAHKIEIAELVKDAAAFHNAFGGYIVFGVKDKGRDRIIGFDAEFNCADFNKTLQRYTGTNIECLYNTISFKSQDGAAVSVGILLVPRRVSGAPPVKMQRRGPEKSAGKYCFGEDIYIRVRDECRPATNTHEDWDFLHSDRLPPQREHESEKKHVQSFLPARDEDFLKFVGRAEDLANLRQWIADPRSPTRLITGIGGLGKTTLAYHFAEEVVEVGAGGVDAVLWLTAKQQTYSALRGKMVSTTRVDFADARSLFEKLLQFLNHEIPIDDDEPTETELIDRVVEALSIYPALIVVDDLDSLPPADQKEVAAALNGVALRTVGRDLPASRILMTSRLDQGLPLTSIIKISGLEKDEFSIYFENITKLFELGAFEKSDVGKIFKASSGSPLFATSIARLIKLGENRSEVIEKWQGADGEDVRSFTFGRELSRLTNLQTRILYATMLLGATSLEDIAEVLDISARVVRDQISELQAYHLILTNIRRGGDSVISVPDELRAVIGLVRENLAGGAKPVEESVARANAKGGENEKTIGVSIRSIARAWAEGRVDEALVDAAELKRKFPSNADVASMLGAALLRVRPPKFKEADLELSRALNLGCKRPEMVLNVIGAKTGIEDWPGIRDYTANKISNDFSRDVALSAYISASENLIKISMERGDISRASDISIEVIEKISAKIRRTRIDRAFFEDLSQKRFDAARLYMDCIERNNARAGDRIRVFEAVYRLAVADVLLTEIIQKGLNSLKAWWSDVEMRPVVDVAACDILHKMINKLDGIEARMASIYPEAPVIQKIQETRKDLEFKGAMLQAALG</sequence>
<name>A0A443K1J6_9RHOB</name>
<dbReference type="RefSeq" id="WP_128233900.1">
    <property type="nucleotide sequence ID" value="NZ_SAUY01000041.1"/>
</dbReference>